<keyword evidence="3" id="KW-1185">Reference proteome</keyword>
<dbReference type="EMBL" id="JAHLQI010000002">
    <property type="protein sequence ID" value="MBU5489803.1"/>
    <property type="molecule type" value="Genomic_DNA"/>
</dbReference>
<name>A0ABS6EQ58_9FIRM</name>
<organism evidence="2 3">
    <name type="scientific">Butyricicoccus intestinisimiae</name>
    <dbReference type="NCBI Taxonomy" id="2841509"/>
    <lineage>
        <taxon>Bacteria</taxon>
        <taxon>Bacillati</taxon>
        <taxon>Bacillota</taxon>
        <taxon>Clostridia</taxon>
        <taxon>Eubacteriales</taxon>
        <taxon>Butyricicoccaceae</taxon>
        <taxon>Butyricicoccus</taxon>
    </lineage>
</organism>
<accession>A0ABS6EQ58</accession>
<proteinExistence type="predicted"/>
<sequence>MNNECSDFDITEALTEEEQAELLAQAPEQEPVCPYPDFTMDKNGKPRLQATYSNFEALCRMQGIPVQRDIVRRVYLLPPDIQERFSMDGAVDAFCVELQDRCTREGIRTNDKQVQKWIKTLADAHRVNPVRQYLQQQSKRHHVLPEQRGETVVDVFSCLQFGNDVTEAQREQYCHLFSKWLVQCVAMAHNEHGRYGADFVLVLQSKQQGAGKTSFFRQLCSPKQLQPYFLEGCSMDPSNKDDVLQNTSCWICELGELEGTTRKKDVDRLKAFLTNKSDRVRAPYSAAACDYPRLTCYAGTVNEPDFLREAGRRFVVLPIVDVDLSRLKQLDINRLWAEVYDAYRENPNDFRLTQQELQNVITDSEQFRSVFTEEQIVRDLLDWDSDPDTWQERTPSEIALMLEIKNTSAIGKALRNMGYEKTRDSSIPKRYRRLDGSFRYTVPARRVIFDETYETSEANEKK</sequence>
<dbReference type="InterPro" id="IPR007936">
    <property type="entry name" value="VapE-like_dom"/>
</dbReference>
<evidence type="ECO:0000313" key="3">
    <source>
        <dbReference type="Proteomes" id="UP000783588"/>
    </source>
</evidence>
<comment type="caution">
    <text evidence="2">The sequence shown here is derived from an EMBL/GenBank/DDBJ whole genome shotgun (WGS) entry which is preliminary data.</text>
</comment>
<dbReference type="Pfam" id="PF05272">
    <property type="entry name" value="VapE-like_dom"/>
    <property type="match status" value="1"/>
</dbReference>
<gene>
    <name evidence="2" type="ORF">KQI75_04045</name>
</gene>
<dbReference type="RefSeq" id="WP_216469457.1">
    <property type="nucleotide sequence ID" value="NZ_JAHLQI010000002.1"/>
</dbReference>
<dbReference type="PANTHER" id="PTHR34985:SF1">
    <property type="entry name" value="SLR0554 PROTEIN"/>
    <property type="match status" value="1"/>
</dbReference>
<reference evidence="2 3" key="1">
    <citation type="submission" date="2021-06" db="EMBL/GenBank/DDBJ databases">
        <authorList>
            <person name="Sun Q."/>
            <person name="Li D."/>
        </authorList>
    </citation>
    <scope>NUCLEOTIDE SEQUENCE [LARGE SCALE GENOMIC DNA]</scope>
    <source>
        <strain evidence="2 3">MSJd-7</strain>
    </source>
</reference>
<dbReference type="Proteomes" id="UP000783588">
    <property type="component" value="Unassembled WGS sequence"/>
</dbReference>
<evidence type="ECO:0000313" key="2">
    <source>
        <dbReference type="EMBL" id="MBU5489803.1"/>
    </source>
</evidence>
<protein>
    <submittedName>
        <fullName evidence="2">Virulence-associated E family protein</fullName>
    </submittedName>
</protein>
<dbReference type="PANTHER" id="PTHR34985">
    <property type="entry name" value="SLR0554 PROTEIN"/>
    <property type="match status" value="1"/>
</dbReference>
<feature type="domain" description="Virulence-associated protein E-like" evidence="1">
    <location>
        <begin position="164"/>
        <end position="361"/>
    </location>
</feature>
<evidence type="ECO:0000259" key="1">
    <source>
        <dbReference type="Pfam" id="PF05272"/>
    </source>
</evidence>